<evidence type="ECO:0000313" key="3">
    <source>
        <dbReference type="Proteomes" id="UP000517712"/>
    </source>
</evidence>
<keyword evidence="1" id="KW-0472">Membrane</keyword>
<evidence type="ECO:0000256" key="1">
    <source>
        <dbReference type="SAM" id="Phobius"/>
    </source>
</evidence>
<organism evidence="2 3">
    <name type="scientific">Microbacterium ginsengiterrae</name>
    <dbReference type="NCBI Taxonomy" id="546115"/>
    <lineage>
        <taxon>Bacteria</taxon>
        <taxon>Bacillati</taxon>
        <taxon>Actinomycetota</taxon>
        <taxon>Actinomycetes</taxon>
        <taxon>Micrococcales</taxon>
        <taxon>Microbacteriaceae</taxon>
        <taxon>Microbacterium</taxon>
    </lineage>
</organism>
<name>A0A7W9FDN1_9MICO</name>
<evidence type="ECO:0000313" key="2">
    <source>
        <dbReference type="EMBL" id="MBB5743698.1"/>
    </source>
</evidence>
<keyword evidence="1" id="KW-0812">Transmembrane</keyword>
<feature type="transmembrane region" description="Helical" evidence="1">
    <location>
        <begin position="29"/>
        <end position="51"/>
    </location>
</feature>
<protein>
    <submittedName>
        <fullName evidence="2">Uncharacterized protein</fullName>
    </submittedName>
</protein>
<feature type="transmembrane region" description="Helical" evidence="1">
    <location>
        <begin position="57"/>
        <end position="78"/>
    </location>
</feature>
<dbReference type="AlphaFoldDB" id="A0A7W9FDN1"/>
<keyword evidence="1" id="KW-1133">Transmembrane helix</keyword>
<keyword evidence="3" id="KW-1185">Reference proteome</keyword>
<dbReference type="Proteomes" id="UP000517712">
    <property type="component" value="Unassembled WGS sequence"/>
</dbReference>
<proteinExistence type="predicted"/>
<accession>A0A7W9FDN1</accession>
<dbReference type="EMBL" id="JACHMU010000001">
    <property type="protein sequence ID" value="MBB5743698.1"/>
    <property type="molecule type" value="Genomic_DNA"/>
</dbReference>
<dbReference type="RefSeq" id="WP_144795615.1">
    <property type="nucleotide sequence ID" value="NZ_BAAAPG010000001.1"/>
</dbReference>
<comment type="caution">
    <text evidence="2">The sequence shown here is derived from an EMBL/GenBank/DDBJ whole genome shotgun (WGS) entry which is preliminary data.</text>
</comment>
<sequence>MYILLALIAACAIGIGVHFLIPDRELRGVAVVPAVATAASAAIYTIMQWAGVAESSVWLWLASIVGAVAIAAVTGVVVTRRRRASDAAERAALGI</sequence>
<feature type="transmembrane region" description="Helical" evidence="1">
    <location>
        <begin position="6"/>
        <end position="22"/>
    </location>
</feature>
<gene>
    <name evidence="2" type="ORF">HD600_002195</name>
</gene>
<reference evidence="2 3" key="1">
    <citation type="submission" date="2020-08" db="EMBL/GenBank/DDBJ databases">
        <title>Sequencing the genomes of 1000 actinobacteria strains.</title>
        <authorList>
            <person name="Klenk H.-P."/>
        </authorList>
    </citation>
    <scope>NUCLEOTIDE SEQUENCE [LARGE SCALE GENOMIC DNA]</scope>
    <source>
        <strain evidence="2 3">DSM 24823</strain>
    </source>
</reference>